<proteinExistence type="predicted"/>
<dbReference type="EMBL" id="JAUTAL010000001">
    <property type="protein sequence ID" value="MDQ1096799.1"/>
    <property type="molecule type" value="Genomic_DNA"/>
</dbReference>
<organism evidence="2 3">
    <name type="scientific">Chryseobacterium camelliae</name>
    <dbReference type="NCBI Taxonomy" id="1265445"/>
    <lineage>
        <taxon>Bacteria</taxon>
        <taxon>Pseudomonadati</taxon>
        <taxon>Bacteroidota</taxon>
        <taxon>Flavobacteriia</taxon>
        <taxon>Flavobacteriales</taxon>
        <taxon>Weeksellaceae</taxon>
        <taxon>Chryseobacterium group</taxon>
        <taxon>Chryseobacterium</taxon>
    </lineage>
</organism>
<protein>
    <submittedName>
        <fullName evidence="2">Uncharacterized protein</fullName>
    </submittedName>
</protein>
<name>A0ABU0TIB8_9FLAO</name>
<sequence>MNYLMPKAKMIAAAVFILALSNRYHAQEAAETSKKIEFTISNGTKTLATPLRSASMQYYPSVGTAQASSKTESKPAQYFYITMETEQLKPDFLKLLNQSRSNFTATISIAGTSDRKSERIIQCHEASLDTLSEQYTGDYDSSMITVTCRKMSVDGIQMN</sequence>
<evidence type="ECO:0000313" key="2">
    <source>
        <dbReference type="EMBL" id="MDQ1096799.1"/>
    </source>
</evidence>
<dbReference type="RefSeq" id="WP_307449796.1">
    <property type="nucleotide sequence ID" value="NZ_JAUTAL010000001.1"/>
</dbReference>
<evidence type="ECO:0000313" key="3">
    <source>
        <dbReference type="Proteomes" id="UP001225072"/>
    </source>
</evidence>
<feature type="signal peptide" evidence="1">
    <location>
        <begin position="1"/>
        <end position="26"/>
    </location>
</feature>
<feature type="chain" id="PRO_5045095303" evidence="1">
    <location>
        <begin position="27"/>
        <end position="159"/>
    </location>
</feature>
<keyword evidence="1" id="KW-0732">Signal</keyword>
<gene>
    <name evidence="2" type="ORF">QE404_001946</name>
</gene>
<comment type="caution">
    <text evidence="2">The sequence shown here is derived from an EMBL/GenBank/DDBJ whole genome shotgun (WGS) entry which is preliminary data.</text>
</comment>
<accession>A0ABU0TIB8</accession>
<keyword evidence="3" id="KW-1185">Reference proteome</keyword>
<reference evidence="2 3" key="1">
    <citation type="submission" date="2023-07" db="EMBL/GenBank/DDBJ databases">
        <title>Functional and genomic diversity of the sorghum phyllosphere microbiome.</title>
        <authorList>
            <person name="Shade A."/>
        </authorList>
    </citation>
    <scope>NUCLEOTIDE SEQUENCE [LARGE SCALE GENOMIC DNA]</scope>
    <source>
        <strain evidence="2 3">SORGH_AS_1064</strain>
    </source>
</reference>
<dbReference type="Proteomes" id="UP001225072">
    <property type="component" value="Unassembled WGS sequence"/>
</dbReference>
<evidence type="ECO:0000256" key="1">
    <source>
        <dbReference type="SAM" id="SignalP"/>
    </source>
</evidence>